<evidence type="ECO:0000259" key="5">
    <source>
        <dbReference type="PROSITE" id="PS50110"/>
    </source>
</evidence>
<dbReference type="InterPro" id="IPR036097">
    <property type="entry name" value="HisK_dim/P_sf"/>
</dbReference>
<dbReference type="Pfam" id="PF00512">
    <property type="entry name" value="HisKA"/>
    <property type="match status" value="1"/>
</dbReference>
<dbReference type="EC" id="2.7.13.3" evidence="2"/>
<dbReference type="CDD" id="cd00082">
    <property type="entry name" value="HisKA"/>
    <property type="match status" value="1"/>
</dbReference>
<dbReference type="PROSITE" id="PS50110">
    <property type="entry name" value="RESPONSE_REGULATORY"/>
    <property type="match status" value="1"/>
</dbReference>
<dbReference type="SMART" id="SM00448">
    <property type="entry name" value="REC"/>
    <property type="match status" value="1"/>
</dbReference>
<dbReference type="InterPro" id="IPR003661">
    <property type="entry name" value="HisK_dim/P_dom"/>
</dbReference>
<keyword evidence="6" id="KW-0418">Kinase</keyword>
<dbReference type="EMBL" id="JBHRVA010000003">
    <property type="protein sequence ID" value="MFC3303215.1"/>
    <property type="molecule type" value="Genomic_DNA"/>
</dbReference>
<gene>
    <name evidence="6" type="ORF">ACFONP_10780</name>
</gene>
<evidence type="ECO:0000313" key="7">
    <source>
        <dbReference type="Proteomes" id="UP001595607"/>
    </source>
</evidence>
<dbReference type="SUPFAM" id="SSF52172">
    <property type="entry name" value="CheY-like"/>
    <property type="match status" value="1"/>
</dbReference>
<dbReference type="RefSeq" id="WP_189575549.1">
    <property type="nucleotide sequence ID" value="NZ_BMXU01000002.1"/>
</dbReference>
<feature type="modified residue" description="4-aspartylphosphate" evidence="4">
    <location>
        <position position="172"/>
    </location>
</feature>
<evidence type="ECO:0000256" key="3">
    <source>
        <dbReference type="ARBA" id="ARBA00022553"/>
    </source>
</evidence>
<dbReference type="InterPro" id="IPR001789">
    <property type="entry name" value="Sig_transdc_resp-reg_receiver"/>
</dbReference>
<evidence type="ECO:0000256" key="4">
    <source>
        <dbReference type="PROSITE-ProRule" id="PRU00169"/>
    </source>
</evidence>
<dbReference type="PANTHER" id="PTHR45339">
    <property type="entry name" value="HYBRID SIGNAL TRANSDUCTION HISTIDINE KINASE J"/>
    <property type="match status" value="1"/>
</dbReference>
<dbReference type="SUPFAM" id="SSF47384">
    <property type="entry name" value="Homodimeric domain of signal transducing histidine kinase"/>
    <property type="match status" value="1"/>
</dbReference>
<organism evidence="6 7">
    <name type="scientific">Parvularcula lutaonensis</name>
    <dbReference type="NCBI Taxonomy" id="491923"/>
    <lineage>
        <taxon>Bacteria</taxon>
        <taxon>Pseudomonadati</taxon>
        <taxon>Pseudomonadota</taxon>
        <taxon>Alphaproteobacteria</taxon>
        <taxon>Parvularculales</taxon>
        <taxon>Parvularculaceae</taxon>
        <taxon>Parvularcula</taxon>
    </lineage>
</organism>
<accession>A0ABV7MCV9</accession>
<keyword evidence="7" id="KW-1185">Reference proteome</keyword>
<feature type="domain" description="Response regulatory" evidence="5">
    <location>
        <begin position="123"/>
        <end position="240"/>
    </location>
</feature>
<evidence type="ECO:0000256" key="1">
    <source>
        <dbReference type="ARBA" id="ARBA00000085"/>
    </source>
</evidence>
<name>A0ABV7MCV9_9PROT</name>
<comment type="caution">
    <text evidence="6">The sequence shown here is derived from an EMBL/GenBank/DDBJ whole genome shotgun (WGS) entry which is preliminary data.</text>
</comment>
<dbReference type="Gene3D" id="3.40.50.2300">
    <property type="match status" value="1"/>
</dbReference>
<sequence>MREGAAVKTGYVARQRYERERAARLRAEKLLEERSLELYEAARTKERFLRNINHEFRTPMNGIIGPAQLLQAENIPEAVRGWGDMIERSARELLEFLETAIEMARVNGTCSEQEADVPDYTPLILIVDDNSVNRMVAKAAVEAIGMRSAQAENGAEALNLLAEQSPDGILMDLQMPVMSGQEAIKAIRSSGEAWSRTPIIILTANADPDGPQLAQAMGADGYMTKPIAVRHLQDRLRELTKVKVSLRDCLA</sequence>
<reference evidence="7" key="1">
    <citation type="journal article" date="2019" name="Int. J. Syst. Evol. Microbiol.">
        <title>The Global Catalogue of Microorganisms (GCM) 10K type strain sequencing project: providing services to taxonomists for standard genome sequencing and annotation.</title>
        <authorList>
            <consortium name="The Broad Institute Genomics Platform"/>
            <consortium name="The Broad Institute Genome Sequencing Center for Infectious Disease"/>
            <person name="Wu L."/>
            <person name="Ma J."/>
        </authorList>
    </citation>
    <scope>NUCLEOTIDE SEQUENCE [LARGE SCALE GENOMIC DNA]</scope>
    <source>
        <strain evidence="7">KCTC 22245</strain>
    </source>
</reference>
<dbReference type="Proteomes" id="UP001595607">
    <property type="component" value="Unassembled WGS sequence"/>
</dbReference>
<keyword evidence="6" id="KW-0808">Transferase</keyword>
<keyword evidence="3 4" id="KW-0597">Phosphoprotein</keyword>
<comment type="catalytic activity">
    <reaction evidence="1">
        <text>ATP + protein L-histidine = ADP + protein N-phospho-L-histidine.</text>
        <dbReference type="EC" id="2.7.13.3"/>
    </reaction>
</comment>
<dbReference type="Gene3D" id="1.10.287.130">
    <property type="match status" value="1"/>
</dbReference>
<dbReference type="GO" id="GO:0004673">
    <property type="term" value="F:protein histidine kinase activity"/>
    <property type="evidence" value="ECO:0007669"/>
    <property type="project" value="UniProtKB-EC"/>
</dbReference>
<dbReference type="CDD" id="cd17546">
    <property type="entry name" value="REC_hyHK_CKI1_RcsC-like"/>
    <property type="match status" value="1"/>
</dbReference>
<evidence type="ECO:0000256" key="2">
    <source>
        <dbReference type="ARBA" id="ARBA00012438"/>
    </source>
</evidence>
<dbReference type="Pfam" id="PF00072">
    <property type="entry name" value="Response_reg"/>
    <property type="match status" value="1"/>
</dbReference>
<evidence type="ECO:0000313" key="6">
    <source>
        <dbReference type="EMBL" id="MFC3303215.1"/>
    </source>
</evidence>
<dbReference type="InterPro" id="IPR011006">
    <property type="entry name" value="CheY-like_superfamily"/>
</dbReference>
<protein>
    <recommendedName>
        <fullName evidence="2">histidine kinase</fullName>
        <ecNumber evidence="2">2.7.13.3</ecNumber>
    </recommendedName>
</protein>
<proteinExistence type="predicted"/>
<dbReference type="PANTHER" id="PTHR45339:SF3">
    <property type="entry name" value="HISTIDINE KINASE"/>
    <property type="match status" value="1"/>
</dbReference>
<dbReference type="SMART" id="SM00388">
    <property type="entry name" value="HisKA"/>
    <property type="match status" value="1"/>
</dbReference>